<dbReference type="OrthoDB" id="5298540at2"/>
<keyword evidence="4 8" id="KW-0479">Metal-binding</keyword>
<accession>A0A095XYU0</accession>
<evidence type="ECO:0000256" key="6">
    <source>
        <dbReference type="ARBA" id="ARBA00023004"/>
    </source>
</evidence>
<evidence type="ECO:0000256" key="7">
    <source>
        <dbReference type="ARBA" id="ARBA00023014"/>
    </source>
</evidence>
<evidence type="ECO:0000256" key="8">
    <source>
        <dbReference type="RuleBase" id="RU000620"/>
    </source>
</evidence>
<dbReference type="eggNOG" id="ENOG50330XW">
    <property type="taxonomic scope" value="Bacteria"/>
</dbReference>
<reference evidence="12 13" key="1">
    <citation type="journal article" date="2014" name="Genome Announc.">
        <title>Genome Sequence of Gammaproteobacterial Pseudohaliea rubra Type Strain DSM 19751, Isolated from Coastal Seawater of the Mediterranean Sea.</title>
        <authorList>
            <person name="Spring S."/>
            <person name="Fiebig A."/>
            <person name="Riedel T."/>
            <person name="Goker M."/>
            <person name="Klenk H.P."/>
        </authorList>
    </citation>
    <scope>NUCLEOTIDE SEQUENCE [LARGE SCALE GENOMIC DNA]</scope>
    <source>
        <strain evidence="12 13">DSM 19751</strain>
    </source>
</reference>
<comment type="function">
    <text evidence="1 8">Specific class of high-redox-potential 4Fe-4S ferredoxins. Functions in anaerobic electron transport in most purple and in some other photosynthetic bacteria and in at least one genus (Paracoccus) of halophilic, denitrifying bacteria.</text>
</comment>
<dbReference type="Gene3D" id="4.10.490.10">
    <property type="entry name" value="High potential iron-sulphur protein"/>
    <property type="match status" value="1"/>
</dbReference>
<keyword evidence="2 8" id="KW-0813">Transport</keyword>
<keyword evidence="5 8" id="KW-0249">Electron transport</keyword>
<evidence type="ECO:0000256" key="10">
    <source>
        <dbReference type="SAM" id="SignalP"/>
    </source>
</evidence>
<dbReference type="RefSeq" id="WP_035513820.1">
    <property type="nucleotide sequence ID" value="NZ_KN234746.1"/>
</dbReference>
<evidence type="ECO:0000313" key="13">
    <source>
        <dbReference type="Proteomes" id="UP000029640"/>
    </source>
</evidence>
<evidence type="ECO:0000256" key="1">
    <source>
        <dbReference type="ARBA" id="ARBA00002137"/>
    </source>
</evidence>
<protein>
    <recommendedName>
        <fullName evidence="8">High-potential iron-sulfur protein</fullName>
        <shortName evidence="8">HiPIP</shortName>
    </recommendedName>
</protein>
<evidence type="ECO:0000256" key="2">
    <source>
        <dbReference type="ARBA" id="ARBA00022448"/>
    </source>
</evidence>
<dbReference type="InterPro" id="IPR000170">
    <property type="entry name" value="High_potential_FeS_prot"/>
</dbReference>
<comment type="caution">
    <text evidence="12">The sequence shown here is derived from an EMBL/GenBank/DDBJ whole genome shotgun (WGS) entry which is preliminary data.</text>
</comment>
<dbReference type="EMBL" id="AUVB01000013">
    <property type="protein sequence ID" value="KGE04931.1"/>
    <property type="molecule type" value="Genomic_DNA"/>
</dbReference>
<comment type="subunit">
    <text evidence="8">Homodimer.</text>
</comment>
<evidence type="ECO:0000256" key="9">
    <source>
        <dbReference type="SAM" id="MobiDB-lite"/>
    </source>
</evidence>
<evidence type="ECO:0000259" key="11">
    <source>
        <dbReference type="PROSITE" id="PS51373"/>
    </source>
</evidence>
<dbReference type="GO" id="GO:0051539">
    <property type="term" value="F:4 iron, 4 sulfur cluster binding"/>
    <property type="evidence" value="ECO:0007669"/>
    <property type="project" value="UniProtKB-KW"/>
</dbReference>
<evidence type="ECO:0000256" key="5">
    <source>
        <dbReference type="ARBA" id="ARBA00022982"/>
    </source>
</evidence>
<dbReference type="Pfam" id="PF01355">
    <property type="entry name" value="HIPIP"/>
    <property type="match status" value="1"/>
</dbReference>
<dbReference type="GO" id="GO:0019646">
    <property type="term" value="P:aerobic electron transport chain"/>
    <property type="evidence" value="ECO:0007669"/>
    <property type="project" value="InterPro"/>
</dbReference>
<evidence type="ECO:0000256" key="4">
    <source>
        <dbReference type="ARBA" id="ARBA00022723"/>
    </source>
</evidence>
<keyword evidence="10" id="KW-0732">Signal</keyword>
<dbReference type="PROSITE" id="PS51257">
    <property type="entry name" value="PROKAR_LIPOPROTEIN"/>
    <property type="match status" value="1"/>
</dbReference>
<feature type="chain" id="PRO_5001921651" description="High-potential iron-sulfur protein" evidence="10">
    <location>
        <begin position="32"/>
        <end position="168"/>
    </location>
</feature>
<evidence type="ECO:0000313" key="12">
    <source>
        <dbReference type="EMBL" id="KGE04931.1"/>
    </source>
</evidence>
<dbReference type="PROSITE" id="PS51373">
    <property type="entry name" value="HIPIP"/>
    <property type="match status" value="1"/>
</dbReference>
<name>A0A095XYU0_9GAMM</name>
<dbReference type="AlphaFoldDB" id="A0A095XYU0"/>
<dbReference type="InterPro" id="IPR036369">
    <property type="entry name" value="HIPIP_sf"/>
</dbReference>
<dbReference type="GO" id="GO:0009055">
    <property type="term" value="F:electron transfer activity"/>
    <property type="evidence" value="ECO:0007669"/>
    <property type="project" value="InterPro"/>
</dbReference>
<keyword evidence="7 8" id="KW-0411">Iron-sulfur</keyword>
<dbReference type="STRING" id="1265313.HRUBRA_00404"/>
<proteinExistence type="inferred from homology"/>
<dbReference type="SUPFAM" id="SSF57652">
    <property type="entry name" value="HIPIP (high potential iron protein)"/>
    <property type="match status" value="1"/>
</dbReference>
<sequence length="168" mass="17131">MKKTTNTSLDRRRALALLGGGAAAISFLGLAGCGGSDDAPQPELIKPEPEPEPASPPTQKEPVESTAGDSASSMGDAEAPASSDPSASDGTGTMPRVDEGSAKARQLAYVHDAATVSTSEQPRYAEGQQCANCALYQGGSAEWGGCPLFSGQQVKRTGWCNAYAPRGG</sequence>
<feature type="region of interest" description="Disordered" evidence="9">
    <location>
        <begin position="29"/>
        <end position="104"/>
    </location>
</feature>
<dbReference type="InterPro" id="IPR006311">
    <property type="entry name" value="TAT_signal"/>
</dbReference>
<organism evidence="12 13">
    <name type="scientific">Pseudohaliea rubra DSM 19751</name>
    <dbReference type="NCBI Taxonomy" id="1265313"/>
    <lineage>
        <taxon>Bacteria</taxon>
        <taxon>Pseudomonadati</taxon>
        <taxon>Pseudomonadota</taxon>
        <taxon>Gammaproteobacteria</taxon>
        <taxon>Cellvibrionales</taxon>
        <taxon>Halieaceae</taxon>
        <taxon>Pseudohaliea</taxon>
    </lineage>
</organism>
<keyword evidence="13" id="KW-1185">Reference proteome</keyword>
<dbReference type="HOGENOM" id="CLU_1419654_0_0_6"/>
<evidence type="ECO:0000256" key="3">
    <source>
        <dbReference type="ARBA" id="ARBA00022485"/>
    </source>
</evidence>
<comment type="similarity">
    <text evidence="8">Belongs to the high-potential iron-sulfur protein (HiPIP) family.</text>
</comment>
<feature type="signal peptide" evidence="10">
    <location>
        <begin position="1"/>
        <end position="31"/>
    </location>
</feature>
<keyword evidence="6 8" id="KW-0408">Iron</keyword>
<dbReference type="Proteomes" id="UP000029640">
    <property type="component" value="Unassembled WGS sequence"/>
</dbReference>
<feature type="compositionally biased region" description="Low complexity" evidence="9">
    <location>
        <begin position="76"/>
        <end position="89"/>
    </location>
</feature>
<dbReference type="PROSITE" id="PS51318">
    <property type="entry name" value="TAT"/>
    <property type="match status" value="1"/>
</dbReference>
<dbReference type="GO" id="GO:0046872">
    <property type="term" value="F:metal ion binding"/>
    <property type="evidence" value="ECO:0007669"/>
    <property type="project" value="UniProtKB-KW"/>
</dbReference>
<gene>
    <name evidence="12" type="ORF">HRUBRA_00404</name>
</gene>
<feature type="domain" description="High potential iron-sulfur proteins family profile" evidence="11">
    <location>
        <begin position="91"/>
        <end position="168"/>
    </location>
</feature>
<keyword evidence="3 8" id="KW-0004">4Fe-4S</keyword>